<protein>
    <submittedName>
        <fullName evidence="1">GIY-YIG nuclease family protein</fullName>
    </submittedName>
</protein>
<organism evidence="1 2">
    <name type="scientific">Halogeometricum borinquense</name>
    <dbReference type="NCBI Taxonomy" id="60847"/>
    <lineage>
        <taxon>Archaea</taxon>
        <taxon>Methanobacteriati</taxon>
        <taxon>Methanobacteriota</taxon>
        <taxon>Stenosarchaea group</taxon>
        <taxon>Halobacteria</taxon>
        <taxon>Halobacteriales</taxon>
        <taxon>Haloferacaceae</taxon>
        <taxon>Halogeometricum</taxon>
    </lineage>
</organism>
<dbReference type="EMBL" id="RZHH01000002">
    <property type="protein sequence ID" value="RYJ13951.1"/>
    <property type="molecule type" value="Genomic_DNA"/>
</dbReference>
<name>A0A482TKX4_9EURY</name>
<dbReference type="PANTHER" id="PTHR37460">
    <property type="entry name" value="ENDONUCLEASE III"/>
    <property type="match status" value="1"/>
</dbReference>
<dbReference type="InterPro" id="IPR002837">
    <property type="entry name" value="DUF123"/>
</dbReference>
<accession>A0A482TKX4</accession>
<evidence type="ECO:0000313" key="1">
    <source>
        <dbReference type="EMBL" id="RYJ13951.1"/>
    </source>
</evidence>
<sequence length="167" mass="17375">MSYVLAPSAIADETDELGIGAGDAPPGTYVLLFELPVSTEISVGSLGSVEFPAGAYAYIGSAFGSNGLGRVARHCRVAAGEHDVRHWHVDYFGGHSETELVSVAAAPRADAECAVATALGPESSPVSGFGSSDCRCHAHLAFRNDRETLRSAVLDCLEGKELGENPQ</sequence>
<dbReference type="PANTHER" id="PTHR37460:SF1">
    <property type="entry name" value="ENDONUCLEASE III"/>
    <property type="match status" value="1"/>
</dbReference>
<dbReference type="Pfam" id="PF01986">
    <property type="entry name" value="DUF123"/>
    <property type="match status" value="1"/>
</dbReference>
<evidence type="ECO:0000313" key="2">
    <source>
        <dbReference type="Proteomes" id="UP000294028"/>
    </source>
</evidence>
<dbReference type="AlphaFoldDB" id="A0A482TKX4"/>
<reference evidence="1 2" key="1">
    <citation type="submission" date="2018-12" db="EMBL/GenBank/DDBJ databases">
        <title>Genome analysis provides insights into bioremediation potentialities of Halogeometricum borinquense strain N11.</title>
        <authorList>
            <person name="Najjari A."/>
            <person name="Youssef N."/>
            <person name="Fhoula I."/>
            <person name="Ben Dhia O."/>
            <person name="Mahjoubi M."/>
            <person name="Ouzari H.I."/>
            <person name="Cherif A."/>
        </authorList>
    </citation>
    <scope>NUCLEOTIDE SEQUENCE [LARGE SCALE GENOMIC DNA]</scope>
    <source>
        <strain evidence="1 2">N11</strain>
    </source>
</reference>
<dbReference type="RefSeq" id="WP_129784362.1">
    <property type="nucleotide sequence ID" value="NZ_RZHH01000002.1"/>
</dbReference>
<comment type="caution">
    <text evidence="1">The sequence shown here is derived from an EMBL/GenBank/DDBJ whole genome shotgun (WGS) entry which is preliminary data.</text>
</comment>
<dbReference type="Proteomes" id="UP000294028">
    <property type="component" value="Unassembled WGS sequence"/>
</dbReference>
<dbReference type="CDD" id="cd10441">
    <property type="entry name" value="GIY-YIG_COG1833"/>
    <property type="match status" value="1"/>
</dbReference>
<gene>
    <name evidence="1" type="ORF">ELS19_08185</name>
</gene>
<proteinExistence type="predicted"/>